<dbReference type="RefSeq" id="WP_167979447.1">
    <property type="nucleotide sequence ID" value="NZ_VSRL01000288.1"/>
</dbReference>
<keyword evidence="3" id="KW-1185">Reference proteome</keyword>
<reference evidence="2 3" key="1">
    <citation type="submission" date="2019-08" db="EMBL/GenBank/DDBJ databases">
        <title>Lentzea from Indian Himalayas.</title>
        <authorList>
            <person name="Mandal S."/>
            <person name="Mallick Gupta A."/>
            <person name="Maiti P.K."/>
            <person name="Sarkar J."/>
            <person name="Mandal S."/>
        </authorList>
    </citation>
    <scope>NUCLEOTIDE SEQUENCE [LARGE SCALE GENOMIC DNA]</scope>
    <source>
        <strain evidence="2 3">PSKA42</strain>
    </source>
</reference>
<sequence length="492" mass="51449">MSSTELLRREWTAFRRPGRLISLAAAALAVIALGLLFAVGSNSSCDGPCPAVPTAGDGSVVSDTFWFLHRDLGRDGSITVRMTSMTGTITYPPPDHDQIVPGLVPWAKAGIIVKDGVRQGSRYAALMMTGSHGVRFQHDYKHDVAGSAGGVSTQSPRWLRLTRSGDTITGSESADGKQWHTVATAELNGLPDTLQVGLFATSPGDLTLRKTGLGGAIEEVRFTQAVGVFDNVTVEGGTAGSWDSGSVGEMNHTDWEKYHNASGVVEENGVITVSGTGDIGPIGEGGARTVENTLLGLVFALIIVLVVAARYGARETSSRRVIAARSAVVGAATFVTGLVAVGIVVPVGIAILESKGVPTPPVPLLTGARVIVGVAAVLALCAVLFYGLGVWLRRGWAAILVGMSLVAVPYAVTAFPLLPDTVSEWLLRLTPAAGFAVKQTMVEYPQVTAHYAPSAGFFPLPGWAGLAVLCAYTAIVMWMAFGSKPTANADWR</sequence>
<dbReference type="EMBL" id="VSRL01000288">
    <property type="protein sequence ID" value="NKE62834.1"/>
    <property type="molecule type" value="Genomic_DNA"/>
</dbReference>
<dbReference type="Gene3D" id="2.60.120.200">
    <property type="match status" value="1"/>
</dbReference>
<comment type="caution">
    <text evidence="2">The sequence shown here is derived from an EMBL/GenBank/DDBJ whole genome shotgun (WGS) entry which is preliminary data.</text>
</comment>
<evidence type="ECO:0000313" key="3">
    <source>
        <dbReference type="Proteomes" id="UP001515943"/>
    </source>
</evidence>
<feature type="transmembrane region" description="Helical" evidence="1">
    <location>
        <begin position="294"/>
        <end position="313"/>
    </location>
</feature>
<name>A0ABX1FUY1_9PSEU</name>
<evidence type="ECO:0000256" key="1">
    <source>
        <dbReference type="SAM" id="Phobius"/>
    </source>
</evidence>
<feature type="transmembrane region" description="Helical" evidence="1">
    <location>
        <begin position="364"/>
        <end position="388"/>
    </location>
</feature>
<gene>
    <name evidence="2" type="ORF">FXN61_41375</name>
</gene>
<evidence type="ECO:0000313" key="2">
    <source>
        <dbReference type="EMBL" id="NKE62834.1"/>
    </source>
</evidence>
<feature type="transmembrane region" description="Helical" evidence="1">
    <location>
        <begin position="463"/>
        <end position="482"/>
    </location>
</feature>
<feature type="transmembrane region" description="Helical" evidence="1">
    <location>
        <begin position="395"/>
        <end position="418"/>
    </location>
</feature>
<dbReference type="SUPFAM" id="SSF49899">
    <property type="entry name" value="Concanavalin A-like lectins/glucanases"/>
    <property type="match status" value="1"/>
</dbReference>
<protein>
    <recommendedName>
        <fullName evidence="4">DUF1349 domain-containing protein</fullName>
    </recommendedName>
</protein>
<evidence type="ECO:0008006" key="4">
    <source>
        <dbReference type="Google" id="ProtNLM"/>
    </source>
</evidence>
<proteinExistence type="predicted"/>
<keyword evidence="1" id="KW-1133">Transmembrane helix</keyword>
<accession>A0ABX1FUY1</accession>
<organism evidence="2 3">
    <name type="scientific">Lentzea indica</name>
    <dbReference type="NCBI Taxonomy" id="2604800"/>
    <lineage>
        <taxon>Bacteria</taxon>
        <taxon>Bacillati</taxon>
        <taxon>Actinomycetota</taxon>
        <taxon>Actinomycetes</taxon>
        <taxon>Pseudonocardiales</taxon>
        <taxon>Pseudonocardiaceae</taxon>
        <taxon>Lentzea</taxon>
    </lineage>
</organism>
<feature type="transmembrane region" description="Helical" evidence="1">
    <location>
        <begin position="325"/>
        <end position="352"/>
    </location>
</feature>
<dbReference type="InterPro" id="IPR013320">
    <property type="entry name" value="ConA-like_dom_sf"/>
</dbReference>
<keyword evidence="1" id="KW-0472">Membrane</keyword>
<dbReference type="Proteomes" id="UP001515943">
    <property type="component" value="Unassembled WGS sequence"/>
</dbReference>
<keyword evidence="1" id="KW-0812">Transmembrane</keyword>
<feature type="transmembrane region" description="Helical" evidence="1">
    <location>
        <begin position="20"/>
        <end position="40"/>
    </location>
</feature>